<dbReference type="GO" id="GO:0005992">
    <property type="term" value="P:trehalose biosynthetic process"/>
    <property type="evidence" value="ECO:0007669"/>
    <property type="project" value="UniProtKB-UniRule"/>
</dbReference>
<dbReference type="CDD" id="cd03788">
    <property type="entry name" value="GT20_TPS"/>
    <property type="match status" value="1"/>
</dbReference>
<dbReference type="EMBL" id="CP042218">
    <property type="protein sequence ID" value="QDW67930.1"/>
    <property type="molecule type" value="Genomic_DNA"/>
</dbReference>
<dbReference type="EC" id="2.4.1.15" evidence="4 9"/>
<evidence type="ECO:0000256" key="6">
    <source>
        <dbReference type="ARBA" id="ARBA00022676"/>
    </source>
</evidence>
<evidence type="ECO:0000256" key="5">
    <source>
        <dbReference type="ARBA" id="ARBA00018539"/>
    </source>
</evidence>
<dbReference type="OrthoDB" id="9815690at2"/>
<dbReference type="SUPFAM" id="SSF53756">
    <property type="entry name" value="UDP-Glycosyltransferase/glycogen phosphorylase"/>
    <property type="match status" value="1"/>
</dbReference>
<dbReference type="PANTHER" id="PTHR10788">
    <property type="entry name" value="TREHALOSE-6-PHOSPHATE SYNTHASE"/>
    <property type="match status" value="1"/>
</dbReference>
<comment type="function">
    <text evidence="9">Probably involved in the osmoprotection via the biosynthesis of trehalose. Catalyzes the transfer of glucose from UDP-alpha-D-glucose (UDP-Glc) to D-glucose 6-phosphate (Glc-6-P) to form trehalose-6-phosphate. Acts with retention of the anomeric configuration of the UDP-sugar donor.</text>
</comment>
<dbReference type="AlphaFoldDB" id="A0A518N7Q3"/>
<reference evidence="10 11" key="1">
    <citation type="submission" date="2019-07" db="EMBL/GenBank/DDBJ databases">
        <title>Full genome sequence of Luteimonas sp. Gr-4.</title>
        <authorList>
            <person name="Im W.-T."/>
        </authorList>
    </citation>
    <scope>NUCLEOTIDE SEQUENCE [LARGE SCALE GENOMIC DNA]</scope>
    <source>
        <strain evidence="10 11">Gr-4</strain>
    </source>
</reference>
<gene>
    <name evidence="10" type="primary">otsA</name>
    <name evidence="10" type="ORF">FPZ22_09980</name>
</gene>
<comment type="pathway">
    <text evidence="1 9">Glycan biosynthesis; trehalose biosynthesis.</text>
</comment>
<comment type="similarity">
    <text evidence="2 9">Belongs to the glycosyltransferase 20 family.</text>
</comment>
<dbReference type="PANTHER" id="PTHR10788:SF106">
    <property type="entry name" value="BCDNA.GH08860"/>
    <property type="match status" value="1"/>
</dbReference>
<dbReference type="UniPathway" id="UPA00299"/>
<evidence type="ECO:0000256" key="9">
    <source>
        <dbReference type="RuleBase" id="RU362045"/>
    </source>
</evidence>
<name>A0A518N7Q3_9GAMM</name>
<dbReference type="NCBIfam" id="TIGR02400">
    <property type="entry name" value="trehalose_OtsA"/>
    <property type="match status" value="1"/>
</dbReference>
<evidence type="ECO:0000313" key="11">
    <source>
        <dbReference type="Proteomes" id="UP000316584"/>
    </source>
</evidence>
<comment type="subunit">
    <text evidence="3 9">Homotetramer.</text>
</comment>
<dbReference type="GO" id="GO:0003825">
    <property type="term" value="F:alpha,alpha-trehalose-phosphate synthase (UDP-forming) activity"/>
    <property type="evidence" value="ECO:0007669"/>
    <property type="project" value="UniProtKB-UniRule"/>
</dbReference>
<dbReference type="InterPro" id="IPR001830">
    <property type="entry name" value="Glyco_trans_20"/>
</dbReference>
<dbReference type="Gene3D" id="3.40.50.2000">
    <property type="entry name" value="Glycogen Phosphorylase B"/>
    <property type="match status" value="2"/>
</dbReference>
<evidence type="ECO:0000256" key="7">
    <source>
        <dbReference type="ARBA" id="ARBA00022679"/>
    </source>
</evidence>
<keyword evidence="11" id="KW-1185">Reference proteome</keyword>
<keyword evidence="6 9" id="KW-0328">Glycosyltransferase</keyword>
<evidence type="ECO:0000256" key="8">
    <source>
        <dbReference type="ARBA" id="ARBA00048039"/>
    </source>
</evidence>
<evidence type="ECO:0000256" key="2">
    <source>
        <dbReference type="ARBA" id="ARBA00008799"/>
    </source>
</evidence>
<dbReference type="RefSeq" id="WP_144894112.1">
    <property type="nucleotide sequence ID" value="NZ_CP042218.1"/>
</dbReference>
<protein>
    <recommendedName>
        <fullName evidence="5 9">Trehalose-6-phosphate synthase</fullName>
        <ecNumber evidence="4 9">2.4.1.15</ecNumber>
    </recommendedName>
    <alternativeName>
        <fullName evidence="9">Osmoregulatory trehalose synthesis protein A</fullName>
    </alternativeName>
    <alternativeName>
        <fullName evidence="9">UDP-glucose-glucosephosphate glucosyltransferase</fullName>
    </alternativeName>
</protein>
<comment type="catalytic activity">
    <reaction evidence="8 9">
        <text>D-glucose 6-phosphate + UDP-alpha-D-glucose = alpha,alpha-trehalose 6-phosphate + UDP + H(+)</text>
        <dbReference type="Rhea" id="RHEA:18889"/>
        <dbReference type="ChEBI" id="CHEBI:15378"/>
        <dbReference type="ChEBI" id="CHEBI:58223"/>
        <dbReference type="ChEBI" id="CHEBI:58429"/>
        <dbReference type="ChEBI" id="CHEBI:58885"/>
        <dbReference type="ChEBI" id="CHEBI:61548"/>
        <dbReference type="EC" id="2.4.1.15"/>
    </reaction>
</comment>
<dbReference type="Proteomes" id="UP000316584">
    <property type="component" value="Chromosome"/>
</dbReference>
<keyword evidence="7 9" id="KW-0808">Transferase</keyword>
<dbReference type="InterPro" id="IPR012766">
    <property type="entry name" value="Trehalose_OtsA"/>
</dbReference>
<evidence type="ECO:0000256" key="1">
    <source>
        <dbReference type="ARBA" id="ARBA00005199"/>
    </source>
</evidence>
<evidence type="ECO:0000256" key="3">
    <source>
        <dbReference type="ARBA" id="ARBA00011881"/>
    </source>
</evidence>
<proteinExistence type="inferred from homology"/>
<dbReference type="KEGG" id="lug:FPZ22_09980"/>
<dbReference type="Pfam" id="PF00982">
    <property type="entry name" value="Glyco_transf_20"/>
    <property type="match status" value="1"/>
</dbReference>
<dbReference type="FunFam" id="3.40.50.2000:FF:000024">
    <property type="entry name" value="Trehalose-6-phosphate synthase"/>
    <property type="match status" value="1"/>
</dbReference>
<accession>A0A518N7Q3</accession>
<evidence type="ECO:0000256" key="4">
    <source>
        <dbReference type="ARBA" id="ARBA00012538"/>
    </source>
</evidence>
<evidence type="ECO:0000313" key="10">
    <source>
        <dbReference type="EMBL" id="QDW67930.1"/>
    </source>
</evidence>
<organism evidence="10 11">
    <name type="scientific">Luteimonas granuli</name>
    <dbReference type="NCBI Taxonomy" id="1176533"/>
    <lineage>
        <taxon>Bacteria</taxon>
        <taxon>Pseudomonadati</taxon>
        <taxon>Pseudomonadota</taxon>
        <taxon>Gammaproteobacteria</taxon>
        <taxon>Lysobacterales</taxon>
        <taxon>Lysobacteraceae</taxon>
        <taxon>Luteimonas</taxon>
    </lineage>
</organism>
<sequence length="466" mass="52399">MGRLVVVSNRVTLPDESRAGGLAIALRAALAERGGLWFGWSGTCVRQASGAMHEYVDGDIRYAVMDLSRQDFDDYYNGFANRTLWPLLHFRMDLVDYTRKTYAGYLRVNALFADRLASELRPDDLVWVHDYHLIPLAQRLRERGVGNRIGFFLHVPMPSSDLLAALPHHRELFAALSSYDLVGFQTPRDLERFQDYVRLFGGGRVIGDGLMETADGRRFRGGAFPIGIDVPTIADQAVKAMNRLPVRRLQESLGGRALAIGVDRLDYSKGLPERFRAFERHLERHPNQGGRITFLQIAPPSRSDVPEYRKLRRELETLSGHINSGHAVPDWTPVRYVNRDFPHDVLTGFYRIARIALVTPMRDGMNLVAKEYVAAQDPENPGVLVLSRFAGAAQELHGALQVNPYDLDGVADAIARAHAMPLAERYARWRGMMDRIEAYDIHAWRRDFLRTLQATPATVSPAASAG</sequence>